<evidence type="ECO:0000256" key="3">
    <source>
        <dbReference type="ARBA" id="ARBA00005735"/>
    </source>
</evidence>
<dbReference type="GO" id="GO:0005975">
    <property type="term" value="P:carbohydrate metabolic process"/>
    <property type="evidence" value="ECO:0007669"/>
    <property type="project" value="InterPro"/>
</dbReference>
<dbReference type="PRINTS" id="PR02050">
    <property type="entry name" value="B14GALTRFASE"/>
</dbReference>
<dbReference type="Pfam" id="PF13733">
    <property type="entry name" value="Glyco_transf_7N"/>
    <property type="match status" value="1"/>
</dbReference>
<evidence type="ECO:0000256" key="7">
    <source>
        <dbReference type="ARBA" id="ARBA00022968"/>
    </source>
</evidence>
<dbReference type="GO" id="GO:0016020">
    <property type="term" value="C:membrane"/>
    <property type="evidence" value="ECO:0007669"/>
    <property type="project" value="UniProtKB-SubCell"/>
</dbReference>
<organism evidence="14 15">
    <name type="scientific">Cylicocyclus nassatus</name>
    <name type="common">Nematode worm</name>
    <dbReference type="NCBI Taxonomy" id="53992"/>
    <lineage>
        <taxon>Eukaryota</taxon>
        <taxon>Metazoa</taxon>
        <taxon>Ecdysozoa</taxon>
        <taxon>Nematoda</taxon>
        <taxon>Chromadorea</taxon>
        <taxon>Rhabditida</taxon>
        <taxon>Rhabditina</taxon>
        <taxon>Rhabditomorpha</taxon>
        <taxon>Strongyloidea</taxon>
        <taxon>Strongylidae</taxon>
        <taxon>Cylicocyclus</taxon>
    </lineage>
</organism>
<evidence type="ECO:0000256" key="11">
    <source>
        <dbReference type="SAM" id="Phobius"/>
    </source>
</evidence>
<keyword evidence="8 11" id="KW-1133">Transmembrane helix</keyword>
<dbReference type="AlphaFoldDB" id="A0AA36GUH7"/>
<keyword evidence="9 11" id="KW-0472">Membrane</keyword>
<dbReference type="SUPFAM" id="SSF53448">
    <property type="entry name" value="Nucleotide-diphospho-sugar transferases"/>
    <property type="match status" value="1"/>
</dbReference>
<dbReference type="Proteomes" id="UP001176961">
    <property type="component" value="Unassembled WGS sequence"/>
</dbReference>
<feature type="domain" description="Galactosyltransferase N-terminal" evidence="13">
    <location>
        <begin position="43"/>
        <end position="133"/>
    </location>
</feature>
<evidence type="ECO:0000256" key="6">
    <source>
        <dbReference type="ARBA" id="ARBA00022692"/>
    </source>
</evidence>
<dbReference type="Pfam" id="PF02709">
    <property type="entry name" value="Glyco_transf_7C"/>
    <property type="match status" value="1"/>
</dbReference>
<evidence type="ECO:0000313" key="14">
    <source>
        <dbReference type="EMBL" id="CAJ0598376.1"/>
    </source>
</evidence>
<evidence type="ECO:0000256" key="5">
    <source>
        <dbReference type="ARBA" id="ARBA00022679"/>
    </source>
</evidence>
<evidence type="ECO:0000256" key="1">
    <source>
        <dbReference type="ARBA" id="ARBA00004606"/>
    </source>
</evidence>
<evidence type="ECO:0000256" key="8">
    <source>
        <dbReference type="ARBA" id="ARBA00022989"/>
    </source>
</evidence>
<evidence type="ECO:0000256" key="10">
    <source>
        <dbReference type="ARBA" id="ARBA00023180"/>
    </source>
</evidence>
<evidence type="ECO:0000259" key="13">
    <source>
        <dbReference type="Pfam" id="PF13733"/>
    </source>
</evidence>
<dbReference type="InterPro" id="IPR029044">
    <property type="entry name" value="Nucleotide-diphossugar_trans"/>
</dbReference>
<proteinExistence type="inferred from homology"/>
<evidence type="ECO:0000256" key="2">
    <source>
        <dbReference type="ARBA" id="ARBA00004922"/>
    </source>
</evidence>
<dbReference type="PANTHER" id="PTHR19300">
    <property type="entry name" value="BETA-1,4-GALACTOSYLTRANSFERASE"/>
    <property type="match status" value="1"/>
</dbReference>
<keyword evidence="7" id="KW-0735">Signal-anchor</keyword>
<keyword evidence="4" id="KW-0328">Glycosyltransferase</keyword>
<dbReference type="GO" id="GO:0030166">
    <property type="term" value="P:proteoglycan biosynthetic process"/>
    <property type="evidence" value="ECO:0007669"/>
    <property type="project" value="TreeGrafter"/>
</dbReference>
<comment type="pathway">
    <text evidence="2">Protein modification; protein glycosylation.</text>
</comment>
<dbReference type="EMBL" id="CATQJL010000223">
    <property type="protein sequence ID" value="CAJ0598376.1"/>
    <property type="molecule type" value="Genomic_DNA"/>
</dbReference>
<dbReference type="GO" id="GO:0005794">
    <property type="term" value="C:Golgi apparatus"/>
    <property type="evidence" value="ECO:0007669"/>
    <property type="project" value="TreeGrafter"/>
</dbReference>
<comment type="caution">
    <text evidence="14">The sequence shown here is derived from an EMBL/GenBank/DDBJ whole genome shotgun (WGS) entry which is preliminary data.</text>
</comment>
<dbReference type="InterPro" id="IPR027791">
    <property type="entry name" value="Galactosyl_T_C"/>
</dbReference>
<sequence>MCRLRLWPRLIVSVLVVNALLFIYLVTNVSDILSDGDEYIEKPTTVRPHKLCVIVPFRDRDVELSQFAPHLTDFLRKQMIDHHVLVMNQTDGYRFNRASLINVGWLESDRMGCDYMVMHDVDLLPLNPQISYQFPGEGVVRHISSPLYHPKYNYSKFIGGILMLTMNDYKLVNGMSNKYWGWGLEDDEFYLRIRDGDLNLTRVANLTTDRSNTFLHVHGVERKRDYAVVTKDQRAIKRKRDYVSGLNSVRYNITARRILSFGDARIHVVDVSLHCDMTWTPYCKLPKR</sequence>
<keyword evidence="5" id="KW-0808">Transferase</keyword>
<evidence type="ECO:0000259" key="12">
    <source>
        <dbReference type="Pfam" id="PF02709"/>
    </source>
</evidence>
<dbReference type="PANTHER" id="PTHR19300:SF30">
    <property type="entry name" value="BETA-1,4-GALACTOSYLTRANSFERASE 7"/>
    <property type="match status" value="1"/>
</dbReference>
<name>A0AA36GUH7_CYLNA</name>
<dbReference type="InterPro" id="IPR027995">
    <property type="entry name" value="Galactosyl_T_N"/>
</dbReference>
<comment type="similarity">
    <text evidence="3">Belongs to the glycosyltransferase 7 family.</text>
</comment>
<protein>
    <submittedName>
        <fullName evidence="14">Uncharacterized protein</fullName>
    </submittedName>
</protein>
<evidence type="ECO:0000256" key="4">
    <source>
        <dbReference type="ARBA" id="ARBA00022676"/>
    </source>
</evidence>
<evidence type="ECO:0000256" key="9">
    <source>
        <dbReference type="ARBA" id="ARBA00023136"/>
    </source>
</evidence>
<reference evidence="14" key="1">
    <citation type="submission" date="2023-07" db="EMBL/GenBank/DDBJ databases">
        <authorList>
            <consortium name="CYATHOMIX"/>
        </authorList>
    </citation>
    <scope>NUCLEOTIDE SEQUENCE</scope>
    <source>
        <strain evidence="14">N/A</strain>
    </source>
</reference>
<feature type="domain" description="Galactosyltransferase C-terminal" evidence="12">
    <location>
        <begin position="142"/>
        <end position="216"/>
    </location>
</feature>
<feature type="transmembrane region" description="Helical" evidence="11">
    <location>
        <begin position="7"/>
        <end position="26"/>
    </location>
</feature>
<accession>A0AA36GUH7</accession>
<dbReference type="Gene3D" id="3.90.550.10">
    <property type="entry name" value="Spore Coat Polysaccharide Biosynthesis Protein SpsA, Chain A"/>
    <property type="match status" value="1"/>
</dbReference>
<evidence type="ECO:0000313" key="15">
    <source>
        <dbReference type="Proteomes" id="UP001176961"/>
    </source>
</evidence>
<keyword evidence="10" id="KW-0325">Glycoprotein</keyword>
<keyword evidence="6 11" id="KW-0812">Transmembrane</keyword>
<dbReference type="InterPro" id="IPR003859">
    <property type="entry name" value="Galactosyl_T"/>
</dbReference>
<comment type="subcellular location">
    <subcellularLocation>
        <location evidence="1">Membrane</location>
        <topology evidence="1">Single-pass type II membrane protein</topology>
    </subcellularLocation>
</comment>
<dbReference type="GO" id="GO:0046525">
    <property type="term" value="F:xylosylprotein 4-beta-galactosyltransferase activity"/>
    <property type="evidence" value="ECO:0007669"/>
    <property type="project" value="TreeGrafter"/>
</dbReference>
<keyword evidence="15" id="KW-1185">Reference proteome</keyword>
<gene>
    <name evidence="14" type="ORF">CYNAS_LOCUS10359</name>
</gene>